<dbReference type="EMBL" id="CAJNOC010007269">
    <property type="protein sequence ID" value="CAF1095413.1"/>
    <property type="molecule type" value="Genomic_DNA"/>
</dbReference>
<gene>
    <name evidence="1" type="ORF">OXX778_LOCUS20881</name>
</gene>
<keyword evidence="2" id="KW-1185">Reference proteome</keyword>
<reference evidence="1" key="1">
    <citation type="submission" date="2021-02" db="EMBL/GenBank/DDBJ databases">
        <authorList>
            <person name="Nowell W R."/>
        </authorList>
    </citation>
    <scope>NUCLEOTIDE SEQUENCE</scope>
    <source>
        <strain evidence="1">Ploen Becks lab</strain>
    </source>
</reference>
<name>A0A814NSP5_9BILA</name>
<dbReference type="Proteomes" id="UP000663879">
    <property type="component" value="Unassembled WGS sequence"/>
</dbReference>
<comment type="caution">
    <text evidence="1">The sequence shown here is derived from an EMBL/GenBank/DDBJ whole genome shotgun (WGS) entry which is preliminary data.</text>
</comment>
<dbReference type="AlphaFoldDB" id="A0A814NSP5"/>
<evidence type="ECO:0000313" key="2">
    <source>
        <dbReference type="Proteomes" id="UP000663879"/>
    </source>
</evidence>
<organism evidence="1 2">
    <name type="scientific">Brachionus calyciflorus</name>
    <dbReference type="NCBI Taxonomy" id="104777"/>
    <lineage>
        <taxon>Eukaryota</taxon>
        <taxon>Metazoa</taxon>
        <taxon>Spiralia</taxon>
        <taxon>Gnathifera</taxon>
        <taxon>Rotifera</taxon>
        <taxon>Eurotatoria</taxon>
        <taxon>Monogononta</taxon>
        <taxon>Pseudotrocha</taxon>
        <taxon>Ploima</taxon>
        <taxon>Brachionidae</taxon>
        <taxon>Brachionus</taxon>
    </lineage>
</organism>
<evidence type="ECO:0000313" key="1">
    <source>
        <dbReference type="EMBL" id="CAF1095413.1"/>
    </source>
</evidence>
<proteinExistence type="predicted"/>
<protein>
    <submittedName>
        <fullName evidence="1">Uncharacterized protein</fullName>
    </submittedName>
</protein>
<accession>A0A814NSP5</accession>
<sequence>MSQTISHSSNFENCLEVLCQSFLKNRRFINKNNIKNKPFFKSFTGQHIGAFKRTYPTIINSSFSDNANFEIDNKNVGKVLFSLFVKSLPKNFGEFTYTLCDLVNFNPHISESGCFNEDDLNVLIDLKIKAESEFNYDVEDPFVVNDTQQTKVQNQSNSEVQPKLNNTTSLSEDSIHIFKAS</sequence>